<evidence type="ECO:0000256" key="6">
    <source>
        <dbReference type="ARBA" id="ARBA00023015"/>
    </source>
</evidence>
<evidence type="ECO:0000256" key="2">
    <source>
        <dbReference type="ARBA" id="ARBA00005694"/>
    </source>
</evidence>
<evidence type="ECO:0000259" key="13">
    <source>
        <dbReference type="PROSITE" id="PS50114"/>
    </source>
</evidence>
<comment type="subcellular location">
    <subcellularLocation>
        <location evidence="1">Nucleus</location>
    </subcellularLocation>
</comment>
<dbReference type="AlphaFoldDB" id="A0AAN7LSW2"/>
<dbReference type="SUPFAM" id="SSF57716">
    <property type="entry name" value="Glucocorticoid receptor-like (DNA-binding domain)"/>
    <property type="match status" value="1"/>
</dbReference>
<gene>
    <name evidence="14" type="ORF">SAY86_017788</name>
</gene>
<evidence type="ECO:0000256" key="10">
    <source>
        <dbReference type="ARBA" id="ARBA00023242"/>
    </source>
</evidence>
<dbReference type="InterPro" id="IPR013088">
    <property type="entry name" value="Znf_NHR/GATA"/>
</dbReference>
<feature type="domain" description="GATA-type" evidence="13">
    <location>
        <begin position="209"/>
        <end position="245"/>
    </location>
</feature>
<dbReference type="PANTHER" id="PTHR45658">
    <property type="entry name" value="GATA TRANSCRIPTION FACTOR"/>
    <property type="match status" value="1"/>
</dbReference>
<evidence type="ECO:0000313" key="15">
    <source>
        <dbReference type="Proteomes" id="UP001346149"/>
    </source>
</evidence>
<feature type="region of interest" description="Disordered" evidence="12">
    <location>
        <begin position="117"/>
        <end position="169"/>
    </location>
</feature>
<sequence>MFGQKILDDAADYGSFFEDIDDILNFPIEDDLPLAGIWSMNQQPEPIPCSNKDFTGNNSSPDTPELFVQYEDIVQLDWLSAFADVDDSSSINKLESPITDIKETRNTWHVLGSSSPISVLDSSSSCSGSSPKQHNQWSPESSRCGRPRTKRPRPAAFSPRPPIQILPPSIESSNASLSALTSAESDNIAESRPVKPAKKKAKAAAADHHLPVRKCLHCEITKTPQWRCGPMGPKTLCNACGVRYKSGRLFPEYRPAASPTFVPSIHSNSHKKVIEMRSKVEGSCHHESMSLVPLIPNAAALDCSI</sequence>
<dbReference type="CDD" id="cd00202">
    <property type="entry name" value="ZnF_GATA"/>
    <property type="match status" value="1"/>
</dbReference>
<keyword evidence="3" id="KW-0479">Metal-binding</keyword>
<dbReference type="EMBL" id="JAXQNO010000010">
    <property type="protein sequence ID" value="KAK4790484.1"/>
    <property type="molecule type" value="Genomic_DNA"/>
</dbReference>
<evidence type="ECO:0000256" key="1">
    <source>
        <dbReference type="ARBA" id="ARBA00004123"/>
    </source>
</evidence>
<keyword evidence="5" id="KW-0862">Zinc</keyword>
<accession>A0AAN7LSW2</accession>
<keyword evidence="15" id="KW-1185">Reference proteome</keyword>
<name>A0AAN7LSW2_TRANT</name>
<protein>
    <recommendedName>
        <fullName evidence="13">GATA-type domain-containing protein</fullName>
    </recommendedName>
</protein>
<dbReference type="Pfam" id="PF00320">
    <property type="entry name" value="GATA"/>
    <property type="match status" value="1"/>
</dbReference>
<comment type="caution">
    <text evidence="14">The sequence shown here is derived from an EMBL/GenBank/DDBJ whole genome shotgun (WGS) entry which is preliminary data.</text>
</comment>
<reference evidence="14 15" key="1">
    <citation type="journal article" date="2023" name="Hortic Res">
        <title>Pangenome of water caltrop reveals structural variations and asymmetric subgenome divergence after allopolyploidization.</title>
        <authorList>
            <person name="Zhang X."/>
            <person name="Chen Y."/>
            <person name="Wang L."/>
            <person name="Yuan Y."/>
            <person name="Fang M."/>
            <person name="Shi L."/>
            <person name="Lu R."/>
            <person name="Comes H.P."/>
            <person name="Ma Y."/>
            <person name="Chen Y."/>
            <person name="Huang G."/>
            <person name="Zhou Y."/>
            <person name="Zheng Z."/>
            <person name="Qiu Y."/>
        </authorList>
    </citation>
    <scope>NUCLEOTIDE SEQUENCE [LARGE SCALE GENOMIC DNA]</scope>
    <source>
        <strain evidence="14">F231</strain>
    </source>
</reference>
<proteinExistence type="inferred from homology"/>
<keyword evidence="4 11" id="KW-0863">Zinc-finger</keyword>
<keyword evidence="8" id="KW-0010">Activator</keyword>
<dbReference type="GO" id="GO:0008270">
    <property type="term" value="F:zinc ion binding"/>
    <property type="evidence" value="ECO:0007669"/>
    <property type="project" value="UniProtKB-KW"/>
</dbReference>
<dbReference type="PROSITE" id="PS50114">
    <property type="entry name" value="GATA_ZN_FINGER_2"/>
    <property type="match status" value="1"/>
</dbReference>
<dbReference type="InterPro" id="IPR000679">
    <property type="entry name" value="Znf_GATA"/>
</dbReference>
<evidence type="ECO:0000256" key="3">
    <source>
        <dbReference type="ARBA" id="ARBA00022723"/>
    </source>
</evidence>
<feature type="compositionally biased region" description="Polar residues" evidence="12">
    <location>
        <begin position="131"/>
        <end position="141"/>
    </location>
</feature>
<dbReference type="Proteomes" id="UP001346149">
    <property type="component" value="Unassembled WGS sequence"/>
</dbReference>
<evidence type="ECO:0000256" key="9">
    <source>
        <dbReference type="ARBA" id="ARBA00023163"/>
    </source>
</evidence>
<dbReference type="PANTHER" id="PTHR45658:SF51">
    <property type="entry name" value="GATA TRANSCRIPTION FACTOR 8"/>
    <property type="match status" value="1"/>
</dbReference>
<evidence type="ECO:0000256" key="7">
    <source>
        <dbReference type="ARBA" id="ARBA00023125"/>
    </source>
</evidence>
<comment type="similarity">
    <text evidence="2">Belongs to the type IV zinc-finger family. Class A subfamily.</text>
</comment>
<keyword evidence="6" id="KW-0805">Transcription regulation</keyword>
<keyword evidence="9" id="KW-0804">Transcription</keyword>
<evidence type="ECO:0000256" key="8">
    <source>
        <dbReference type="ARBA" id="ARBA00023159"/>
    </source>
</evidence>
<evidence type="ECO:0000256" key="5">
    <source>
        <dbReference type="ARBA" id="ARBA00022833"/>
    </source>
</evidence>
<dbReference type="GO" id="GO:0005634">
    <property type="term" value="C:nucleus"/>
    <property type="evidence" value="ECO:0007669"/>
    <property type="project" value="UniProtKB-SubCell"/>
</dbReference>
<keyword evidence="7" id="KW-0238">DNA-binding</keyword>
<dbReference type="Gene3D" id="3.30.50.10">
    <property type="entry name" value="Erythroid Transcription Factor GATA-1, subunit A"/>
    <property type="match status" value="1"/>
</dbReference>
<dbReference type="GO" id="GO:0030154">
    <property type="term" value="P:cell differentiation"/>
    <property type="evidence" value="ECO:0007669"/>
    <property type="project" value="TreeGrafter"/>
</dbReference>
<dbReference type="GO" id="GO:0043565">
    <property type="term" value="F:sequence-specific DNA binding"/>
    <property type="evidence" value="ECO:0007669"/>
    <property type="project" value="InterPro"/>
</dbReference>
<dbReference type="GO" id="GO:0006355">
    <property type="term" value="P:regulation of DNA-templated transcription"/>
    <property type="evidence" value="ECO:0007669"/>
    <property type="project" value="InterPro"/>
</dbReference>
<dbReference type="SMART" id="SM00401">
    <property type="entry name" value="ZnF_GATA"/>
    <property type="match status" value="1"/>
</dbReference>
<evidence type="ECO:0000313" key="14">
    <source>
        <dbReference type="EMBL" id="KAK4790484.1"/>
    </source>
</evidence>
<evidence type="ECO:0000256" key="11">
    <source>
        <dbReference type="PROSITE-ProRule" id="PRU00094"/>
    </source>
</evidence>
<feature type="compositionally biased region" description="Low complexity" evidence="12">
    <location>
        <begin position="117"/>
        <end position="130"/>
    </location>
</feature>
<evidence type="ECO:0000256" key="4">
    <source>
        <dbReference type="ARBA" id="ARBA00022771"/>
    </source>
</evidence>
<organism evidence="14 15">
    <name type="scientific">Trapa natans</name>
    <name type="common">Water chestnut</name>
    <dbReference type="NCBI Taxonomy" id="22666"/>
    <lineage>
        <taxon>Eukaryota</taxon>
        <taxon>Viridiplantae</taxon>
        <taxon>Streptophyta</taxon>
        <taxon>Embryophyta</taxon>
        <taxon>Tracheophyta</taxon>
        <taxon>Spermatophyta</taxon>
        <taxon>Magnoliopsida</taxon>
        <taxon>eudicotyledons</taxon>
        <taxon>Gunneridae</taxon>
        <taxon>Pentapetalae</taxon>
        <taxon>rosids</taxon>
        <taxon>malvids</taxon>
        <taxon>Myrtales</taxon>
        <taxon>Lythraceae</taxon>
        <taxon>Trapa</taxon>
    </lineage>
</organism>
<evidence type="ECO:0000256" key="12">
    <source>
        <dbReference type="SAM" id="MobiDB-lite"/>
    </source>
</evidence>
<dbReference type="FunFam" id="3.30.50.10:FF:000018">
    <property type="entry name" value="GATA transcription factor"/>
    <property type="match status" value="1"/>
</dbReference>
<dbReference type="InterPro" id="IPR051140">
    <property type="entry name" value="GATA_TF"/>
</dbReference>
<keyword evidence="10" id="KW-0539">Nucleus</keyword>